<feature type="repeat" description="ANK" evidence="3">
    <location>
        <begin position="283"/>
        <end position="315"/>
    </location>
</feature>
<dbReference type="SUPFAM" id="SSF48403">
    <property type="entry name" value="Ankyrin repeat"/>
    <property type="match status" value="1"/>
</dbReference>
<dbReference type="SMART" id="SM00248">
    <property type="entry name" value="ANK"/>
    <property type="match status" value="6"/>
</dbReference>
<dbReference type="Pfam" id="PF00023">
    <property type="entry name" value="Ank"/>
    <property type="match status" value="1"/>
</dbReference>
<feature type="compositionally biased region" description="Basic residues" evidence="4">
    <location>
        <begin position="1"/>
        <end position="17"/>
    </location>
</feature>
<dbReference type="InterPro" id="IPR036770">
    <property type="entry name" value="Ankyrin_rpt-contain_sf"/>
</dbReference>
<organism evidence="5 6">
    <name type="scientific">Atractosteus spatula</name>
    <name type="common">Alligator gar</name>
    <name type="synonym">Lepisosteus spatula</name>
    <dbReference type="NCBI Taxonomy" id="7917"/>
    <lineage>
        <taxon>Eukaryota</taxon>
        <taxon>Metazoa</taxon>
        <taxon>Chordata</taxon>
        <taxon>Craniata</taxon>
        <taxon>Vertebrata</taxon>
        <taxon>Euteleostomi</taxon>
        <taxon>Actinopterygii</taxon>
        <taxon>Neopterygii</taxon>
        <taxon>Holostei</taxon>
        <taxon>Semionotiformes</taxon>
        <taxon>Lepisosteidae</taxon>
        <taxon>Atractosteus</taxon>
    </lineage>
</organism>
<protein>
    <submittedName>
        <fullName evidence="5">ANR61 protein</fullName>
    </submittedName>
</protein>
<dbReference type="PROSITE" id="PS50088">
    <property type="entry name" value="ANK_REPEAT"/>
    <property type="match status" value="5"/>
</dbReference>
<dbReference type="Proteomes" id="UP000736164">
    <property type="component" value="Unassembled WGS sequence"/>
</dbReference>
<feature type="repeat" description="ANK" evidence="3">
    <location>
        <begin position="173"/>
        <end position="205"/>
    </location>
</feature>
<evidence type="ECO:0000256" key="1">
    <source>
        <dbReference type="ARBA" id="ARBA00022737"/>
    </source>
</evidence>
<feature type="non-terminal residue" evidence="5">
    <location>
        <position position="452"/>
    </location>
</feature>
<evidence type="ECO:0000256" key="4">
    <source>
        <dbReference type="SAM" id="MobiDB-lite"/>
    </source>
</evidence>
<evidence type="ECO:0000313" key="5">
    <source>
        <dbReference type="EMBL" id="MBN3311549.1"/>
    </source>
</evidence>
<feature type="region of interest" description="Disordered" evidence="4">
    <location>
        <begin position="1"/>
        <end position="23"/>
    </location>
</feature>
<dbReference type="EMBL" id="JAAWVO010000765">
    <property type="protein sequence ID" value="MBN3311549.1"/>
    <property type="molecule type" value="Genomic_DNA"/>
</dbReference>
<accession>A0A8J7NB88</accession>
<dbReference type="Pfam" id="PF12796">
    <property type="entry name" value="Ank_2"/>
    <property type="match status" value="1"/>
</dbReference>
<proteinExistence type="predicted"/>
<evidence type="ECO:0000256" key="2">
    <source>
        <dbReference type="ARBA" id="ARBA00023043"/>
    </source>
</evidence>
<sequence length="452" mass="49704">MGNTNRKHHGPCRKHSRTSANGSEKVCECQQHGYNELHFKLHEAILKGETDRIVEILQFHPVNEPIKIWNDCALVPTLQTQAVLPIHLAATYRKENSLERLLLSGANPEMRDLRGRTALHLVITHWPTIAATWAKPQTKFQRAMAAMQRRTEACLRLLCRSGVDINAEVASGCKHTPLHLAVRYRAPPAVGILAGSGAHVNATDRLGMTPLHMAAGTLSPEITAALLDCGADIHRVIQHTGATALHLAVCAASTKAGRTLQVDLDCTRLLLARGARPDAQDQAGRSPLHDACQGGREEVVDLLLLYGGNVNLRTAAGENCLFLFLDRRPNLQCASLLGKLLSLTYPLRVTNGAGHLPDGLTLPESCFQRELLLLLAQQPLHLQDICRITVRQQYGAKLRTHLRDALPQALFDFVYSSWDSIPGRGRCATGSSRQTRLKENSSRTYGEPNLED</sequence>
<dbReference type="InterPro" id="IPR002110">
    <property type="entry name" value="Ankyrin_rpt"/>
</dbReference>
<reference evidence="5" key="1">
    <citation type="journal article" date="2021" name="Cell">
        <title>Tracing the genetic footprints of vertebrate landing in non-teleost ray-finned fishes.</title>
        <authorList>
            <person name="Bi X."/>
            <person name="Wang K."/>
            <person name="Yang L."/>
            <person name="Pan H."/>
            <person name="Jiang H."/>
            <person name="Wei Q."/>
            <person name="Fang M."/>
            <person name="Yu H."/>
            <person name="Zhu C."/>
            <person name="Cai Y."/>
            <person name="He Y."/>
            <person name="Gan X."/>
            <person name="Zeng H."/>
            <person name="Yu D."/>
            <person name="Zhu Y."/>
            <person name="Jiang H."/>
            <person name="Qiu Q."/>
            <person name="Yang H."/>
            <person name="Zhang Y.E."/>
            <person name="Wang W."/>
            <person name="Zhu M."/>
            <person name="He S."/>
            <person name="Zhang G."/>
        </authorList>
    </citation>
    <scope>NUCLEOTIDE SEQUENCE</scope>
    <source>
        <strain evidence="5">Allg_001</strain>
    </source>
</reference>
<evidence type="ECO:0000256" key="3">
    <source>
        <dbReference type="PROSITE-ProRule" id="PRU00023"/>
    </source>
</evidence>
<feature type="region of interest" description="Disordered" evidence="4">
    <location>
        <begin position="426"/>
        <end position="452"/>
    </location>
</feature>
<name>A0A8J7NB88_ATRSP</name>
<dbReference type="PANTHER" id="PTHR24198:SF165">
    <property type="entry name" value="ANKYRIN REPEAT-CONTAINING PROTEIN-RELATED"/>
    <property type="match status" value="1"/>
</dbReference>
<feature type="repeat" description="ANK" evidence="3">
    <location>
        <begin position="206"/>
        <end position="238"/>
    </location>
</feature>
<keyword evidence="2 3" id="KW-0040">ANK repeat</keyword>
<feature type="non-terminal residue" evidence="5">
    <location>
        <position position="1"/>
    </location>
</feature>
<dbReference type="AlphaFoldDB" id="A0A8J7NB88"/>
<keyword evidence="6" id="KW-1185">Reference proteome</keyword>
<feature type="repeat" description="ANK" evidence="3">
    <location>
        <begin position="81"/>
        <end position="113"/>
    </location>
</feature>
<dbReference type="PANTHER" id="PTHR24198">
    <property type="entry name" value="ANKYRIN REPEAT AND PROTEIN KINASE DOMAIN-CONTAINING PROTEIN"/>
    <property type="match status" value="1"/>
</dbReference>
<evidence type="ECO:0000313" key="6">
    <source>
        <dbReference type="Proteomes" id="UP000736164"/>
    </source>
</evidence>
<keyword evidence="1" id="KW-0677">Repeat</keyword>
<dbReference type="Gene3D" id="1.25.40.20">
    <property type="entry name" value="Ankyrin repeat-containing domain"/>
    <property type="match status" value="4"/>
</dbReference>
<feature type="repeat" description="ANK" evidence="3">
    <location>
        <begin position="240"/>
        <end position="282"/>
    </location>
</feature>
<gene>
    <name evidence="5" type="primary">Ankrd61</name>
    <name evidence="5" type="ORF">GTO95_0003350</name>
</gene>
<dbReference type="PROSITE" id="PS50297">
    <property type="entry name" value="ANK_REP_REGION"/>
    <property type="match status" value="2"/>
</dbReference>
<comment type="caution">
    <text evidence="5">The sequence shown here is derived from an EMBL/GenBank/DDBJ whole genome shotgun (WGS) entry which is preliminary data.</text>
</comment>